<name>A0A1S3IXA2_LINAN</name>
<feature type="repeat" description="Hemopexin" evidence="12">
    <location>
        <begin position="408"/>
        <end position="457"/>
    </location>
</feature>
<dbReference type="PANTHER" id="PTHR10201:SF294">
    <property type="entry name" value="MATRIX METALLOPROTEINASE 16"/>
    <property type="match status" value="1"/>
</dbReference>
<keyword evidence="7 17" id="KW-0482">Metalloprotease</keyword>
<accession>A0A1S3IXA2</accession>
<feature type="binding site" evidence="11">
    <location>
        <position position="466"/>
    </location>
    <ligand>
        <name>Ca(2+)</name>
        <dbReference type="ChEBI" id="CHEBI:29108"/>
        <label>5</label>
    </ligand>
</feature>
<evidence type="ECO:0000256" key="14">
    <source>
        <dbReference type="SAM" id="SignalP"/>
    </source>
</evidence>
<keyword evidence="6 10" id="KW-0862">Zinc</keyword>
<feature type="compositionally biased region" description="Low complexity" evidence="13">
    <location>
        <begin position="303"/>
        <end position="312"/>
    </location>
</feature>
<dbReference type="PIRSF" id="PIRSF001191">
    <property type="entry name" value="Peptidase_M10A_matrix"/>
    <property type="match status" value="1"/>
</dbReference>
<dbReference type="Gene3D" id="2.110.10.10">
    <property type="entry name" value="Hemopexin-like domain"/>
    <property type="match status" value="1"/>
</dbReference>
<dbReference type="OrthoDB" id="406838at2759"/>
<evidence type="ECO:0000256" key="3">
    <source>
        <dbReference type="ARBA" id="ARBA00022723"/>
    </source>
</evidence>
<keyword evidence="8" id="KW-0865">Zymogen</keyword>
<organism evidence="16 17">
    <name type="scientific">Lingula anatina</name>
    <name type="common">Brachiopod</name>
    <name type="synonym">Lingula unguis</name>
    <dbReference type="NCBI Taxonomy" id="7574"/>
    <lineage>
        <taxon>Eukaryota</taxon>
        <taxon>Metazoa</taxon>
        <taxon>Spiralia</taxon>
        <taxon>Lophotrochozoa</taxon>
        <taxon>Brachiopoda</taxon>
        <taxon>Linguliformea</taxon>
        <taxon>Lingulata</taxon>
        <taxon>Lingulida</taxon>
        <taxon>Linguloidea</taxon>
        <taxon>Lingulidae</taxon>
        <taxon>Lingula</taxon>
    </lineage>
</organism>
<keyword evidence="11" id="KW-0106">Calcium</keyword>
<feature type="binding site" evidence="10">
    <location>
        <position position="245"/>
    </location>
    <ligand>
        <name>Zn(2+)</name>
        <dbReference type="ChEBI" id="CHEBI:29105"/>
        <label>2</label>
        <note>catalytic</note>
    </ligand>
</feature>
<dbReference type="Pfam" id="PF00045">
    <property type="entry name" value="Hemopexin"/>
    <property type="match status" value="3"/>
</dbReference>
<feature type="binding site" evidence="11">
    <location>
        <position position="179"/>
    </location>
    <ligand>
        <name>Ca(2+)</name>
        <dbReference type="ChEBI" id="CHEBI:29108"/>
        <label>2</label>
    </ligand>
</feature>
<feature type="binding site" evidence="10">
    <location>
        <position position="239"/>
    </location>
    <ligand>
        <name>Zn(2+)</name>
        <dbReference type="ChEBI" id="CHEBI:29105"/>
        <label>2</label>
        <note>catalytic</note>
    </ligand>
</feature>
<dbReference type="CDD" id="cd04278">
    <property type="entry name" value="ZnMc_MMP"/>
    <property type="match status" value="1"/>
</dbReference>
<feature type="binding site" evidence="11">
    <location>
        <position position="322"/>
    </location>
    <ligand>
        <name>Ca(2+)</name>
        <dbReference type="ChEBI" id="CHEBI:29108"/>
        <label>4</label>
    </ligand>
</feature>
<evidence type="ECO:0000256" key="11">
    <source>
        <dbReference type="PIRSR" id="PIRSR621190-2"/>
    </source>
</evidence>
<dbReference type="PANTHER" id="PTHR10201">
    <property type="entry name" value="MATRIX METALLOPROTEINASE"/>
    <property type="match status" value="1"/>
</dbReference>
<evidence type="ECO:0000256" key="1">
    <source>
        <dbReference type="ARBA" id="ARBA00010370"/>
    </source>
</evidence>
<feature type="repeat" description="Hemopexin" evidence="12">
    <location>
        <begin position="312"/>
        <end position="364"/>
    </location>
</feature>
<dbReference type="InterPro" id="IPR036365">
    <property type="entry name" value="PGBD-like_sf"/>
</dbReference>
<keyword evidence="5" id="KW-0378">Hydrolase</keyword>
<dbReference type="SUPFAM" id="SSF50923">
    <property type="entry name" value="Hemopexin-like domain"/>
    <property type="match status" value="1"/>
</dbReference>
<evidence type="ECO:0000256" key="8">
    <source>
        <dbReference type="ARBA" id="ARBA00023145"/>
    </source>
</evidence>
<proteinExistence type="inferred from homology"/>
<feature type="active site" evidence="9">
    <location>
        <position position="236"/>
    </location>
</feature>
<feature type="compositionally biased region" description="Pro residues" evidence="13">
    <location>
        <begin position="284"/>
        <end position="302"/>
    </location>
</feature>
<evidence type="ECO:0000256" key="2">
    <source>
        <dbReference type="ARBA" id="ARBA00022670"/>
    </source>
</evidence>
<feature type="binding site" evidence="11">
    <location>
        <position position="414"/>
    </location>
    <ligand>
        <name>Ca(2+)</name>
        <dbReference type="ChEBI" id="CHEBI:29108"/>
        <label>5</label>
    </ligand>
</feature>
<evidence type="ECO:0000256" key="5">
    <source>
        <dbReference type="ARBA" id="ARBA00022801"/>
    </source>
</evidence>
<dbReference type="SUPFAM" id="SSF47090">
    <property type="entry name" value="PGBD-like"/>
    <property type="match status" value="1"/>
</dbReference>
<dbReference type="GO" id="GO:0030198">
    <property type="term" value="P:extracellular matrix organization"/>
    <property type="evidence" value="ECO:0007669"/>
    <property type="project" value="TreeGrafter"/>
</dbReference>
<dbReference type="GO" id="GO:0030574">
    <property type="term" value="P:collagen catabolic process"/>
    <property type="evidence" value="ECO:0007669"/>
    <property type="project" value="TreeGrafter"/>
</dbReference>
<protein>
    <submittedName>
        <fullName evidence="17">Matrix metalloproteinase-16</fullName>
    </submittedName>
</protein>
<sequence length="506" mass="57963">MKGFALTLSCFTFTVLFVTIQGQSLLDKIRTRNMMRQVNMNDDDMSYLDQFGYMSGEGEMSTEKMRTAIENFQRMAHIRVTGRMDFRTRLMMKMPRCGMADMGPDSEMGASQYGVRITKRQTRNGGWRKRDLTWRLENFTPDMAPNIQRDAFRKAFKHWSDVTPLTFRELQIGAPGRSDIRIRFMSSGRSFGRRGGVLAYAFFPENGNTRFDESERWTANNKPRGGIDLEIVATHEIGHLLGLPHSRVRGAVLAPFYGGYERNFALRRDDIQRIQRIYGRNTRPPTPQPTVRPTPRPTPRPTRGPTTGNGNRSQCSNNFRIDGMMEVSNSNYYVFSGSQVYRLTAQGTVARGYPRAITADFPSAPSNIDAATHSDRTGFSYLFKGKKLFKYRGNTLISRTTISDPRFPSSIQGALTWRNGNLFIFNGNQYYQLLEGRDSMRIARGYPAPITRYWRNIPGDLDATIVTDANRFSYFFKGNSFYKFDNRRRNLLPGYPRATGPTWFGC</sequence>
<dbReference type="InParanoid" id="A0A1S3IXA2"/>
<feature type="binding site" evidence="11">
    <location>
        <position position="462"/>
    </location>
    <ligand>
        <name>Ca(2+)</name>
        <dbReference type="ChEBI" id="CHEBI:29108"/>
        <label>4</label>
    </ligand>
</feature>
<keyword evidence="4" id="KW-0677">Repeat</keyword>
<feature type="repeat" description="Hemopexin" evidence="12">
    <location>
        <begin position="458"/>
        <end position="506"/>
    </location>
</feature>
<keyword evidence="14" id="KW-0732">Signal</keyword>
<feature type="chain" id="PRO_5010273553" evidence="14">
    <location>
        <begin position="23"/>
        <end position="506"/>
    </location>
</feature>
<dbReference type="GO" id="GO:0004222">
    <property type="term" value="F:metalloendopeptidase activity"/>
    <property type="evidence" value="ECO:0007669"/>
    <property type="project" value="InterPro"/>
</dbReference>
<reference evidence="17" key="1">
    <citation type="submission" date="2025-08" db="UniProtKB">
        <authorList>
            <consortium name="RefSeq"/>
        </authorList>
    </citation>
    <scope>IDENTIFICATION</scope>
    <source>
        <tissue evidence="17">Gonads</tissue>
    </source>
</reference>
<feature type="binding site" evidence="11">
    <location>
        <position position="212"/>
    </location>
    <ligand>
        <name>Ca(2+)</name>
        <dbReference type="ChEBI" id="CHEBI:29108"/>
        <label>3</label>
    </ligand>
</feature>
<dbReference type="Pfam" id="PF00413">
    <property type="entry name" value="Peptidase_M10"/>
    <property type="match status" value="1"/>
</dbReference>
<dbReference type="InterPro" id="IPR018487">
    <property type="entry name" value="Hemopexin-like_repeat"/>
</dbReference>
<evidence type="ECO:0000259" key="15">
    <source>
        <dbReference type="SMART" id="SM00235"/>
    </source>
</evidence>
<dbReference type="InterPro" id="IPR036375">
    <property type="entry name" value="Hemopexin-like_dom_sf"/>
</dbReference>
<feature type="binding site" evidence="11">
    <location>
        <position position="371"/>
    </location>
    <ligand>
        <name>Ca(2+)</name>
        <dbReference type="ChEBI" id="CHEBI:29108"/>
        <label>5</label>
    </ligand>
</feature>
<evidence type="ECO:0000256" key="4">
    <source>
        <dbReference type="ARBA" id="ARBA00022737"/>
    </source>
</evidence>
<dbReference type="Proteomes" id="UP000085678">
    <property type="component" value="Unplaced"/>
</dbReference>
<evidence type="ECO:0000313" key="17">
    <source>
        <dbReference type="RefSeq" id="XP_013402591.1"/>
    </source>
</evidence>
<dbReference type="InterPro" id="IPR000585">
    <property type="entry name" value="Hemopexin-like_dom"/>
</dbReference>
<keyword evidence="16" id="KW-1185">Reference proteome</keyword>
<comment type="cofactor">
    <cofactor evidence="11">
        <name>Ca(2+)</name>
        <dbReference type="ChEBI" id="CHEBI:29108"/>
    </cofactor>
    <text evidence="11">Can bind about 5 Ca(2+) ions per subunit.</text>
</comment>
<gene>
    <name evidence="17" type="primary">LOC106168179</name>
</gene>
<dbReference type="GO" id="GO:0031012">
    <property type="term" value="C:extracellular matrix"/>
    <property type="evidence" value="ECO:0007669"/>
    <property type="project" value="InterPro"/>
</dbReference>
<feature type="binding site" evidence="11">
    <location>
        <position position="215"/>
    </location>
    <ligand>
        <name>Ca(2+)</name>
        <dbReference type="ChEBI" id="CHEBI:29108"/>
        <label>1</label>
    </ligand>
</feature>
<feature type="binding site" evidence="11">
    <location>
        <position position="369"/>
    </location>
    <ligand>
        <name>Ca(2+)</name>
        <dbReference type="ChEBI" id="CHEBI:29108"/>
        <label>4</label>
    </ligand>
</feature>
<dbReference type="AlphaFoldDB" id="A0A1S3IXA2"/>
<dbReference type="GO" id="GO:0008270">
    <property type="term" value="F:zinc ion binding"/>
    <property type="evidence" value="ECO:0007669"/>
    <property type="project" value="InterPro"/>
</dbReference>
<dbReference type="PRINTS" id="PR00138">
    <property type="entry name" value="MATRIXIN"/>
</dbReference>
<dbReference type="PROSITE" id="PS51642">
    <property type="entry name" value="HEMOPEXIN_2"/>
    <property type="match status" value="4"/>
</dbReference>
<dbReference type="RefSeq" id="XP_013402591.1">
    <property type="nucleotide sequence ID" value="XM_013547137.2"/>
</dbReference>
<dbReference type="Gene3D" id="3.40.390.10">
    <property type="entry name" value="Collagenase (Catalytic Domain)"/>
    <property type="match status" value="1"/>
</dbReference>
<feature type="binding site" description="in inhibited form" evidence="11">
    <location>
        <position position="97"/>
    </location>
    <ligand>
        <name>Zn(2+)</name>
        <dbReference type="ChEBI" id="CHEBI:29105"/>
        <label>2</label>
        <note>catalytic</note>
    </ligand>
</feature>
<feature type="binding site" evidence="11">
    <location>
        <position position="142"/>
    </location>
    <ligand>
        <name>Ca(2+)</name>
        <dbReference type="ChEBI" id="CHEBI:29108"/>
        <label>1</label>
    </ligand>
</feature>
<dbReference type="STRING" id="7574.A0A1S3IXA2"/>
<evidence type="ECO:0000313" key="16">
    <source>
        <dbReference type="Proteomes" id="UP000085678"/>
    </source>
</evidence>
<keyword evidence="2" id="KW-0645">Protease</keyword>
<feature type="binding site" evidence="11">
    <location>
        <position position="215"/>
    </location>
    <ligand>
        <name>Ca(2+)</name>
        <dbReference type="ChEBI" id="CHEBI:29108"/>
        <label>3</label>
    </ligand>
</feature>
<comment type="cofactor">
    <cofactor evidence="11">
        <name>Zn(2+)</name>
        <dbReference type="ChEBI" id="CHEBI:29105"/>
    </cofactor>
    <text evidence="11">Binds 2 Zn(2+) ions per subunit.</text>
</comment>
<dbReference type="GeneID" id="106168179"/>
<dbReference type="InterPro" id="IPR006026">
    <property type="entry name" value="Peptidase_Metallo"/>
</dbReference>
<keyword evidence="3 10" id="KW-0479">Metal-binding</keyword>
<dbReference type="SMART" id="SM00120">
    <property type="entry name" value="HX"/>
    <property type="match status" value="4"/>
</dbReference>
<dbReference type="GO" id="GO:0005615">
    <property type="term" value="C:extracellular space"/>
    <property type="evidence" value="ECO:0007669"/>
    <property type="project" value="TreeGrafter"/>
</dbReference>
<dbReference type="SMART" id="SM00235">
    <property type="entry name" value="ZnMc"/>
    <property type="match status" value="1"/>
</dbReference>
<feature type="repeat" description="Hemopexin" evidence="12">
    <location>
        <begin position="365"/>
        <end position="404"/>
    </location>
</feature>
<evidence type="ECO:0000256" key="13">
    <source>
        <dbReference type="SAM" id="MobiDB-lite"/>
    </source>
</evidence>
<dbReference type="SUPFAM" id="SSF55486">
    <property type="entry name" value="Metalloproteases ('zincins'), catalytic domain"/>
    <property type="match status" value="1"/>
</dbReference>
<evidence type="ECO:0000256" key="6">
    <source>
        <dbReference type="ARBA" id="ARBA00022833"/>
    </source>
</evidence>
<dbReference type="InterPro" id="IPR021190">
    <property type="entry name" value="Pept_M10A"/>
</dbReference>
<feature type="binding site" evidence="10">
    <location>
        <position position="235"/>
    </location>
    <ligand>
        <name>Zn(2+)</name>
        <dbReference type="ChEBI" id="CHEBI:29105"/>
        <label>2</label>
        <note>catalytic</note>
    </ligand>
</feature>
<dbReference type="InterPro" id="IPR024079">
    <property type="entry name" value="MetalloPept_cat_dom_sf"/>
</dbReference>
<dbReference type="CDD" id="cd00094">
    <property type="entry name" value="HX"/>
    <property type="match status" value="1"/>
</dbReference>
<evidence type="ECO:0000256" key="7">
    <source>
        <dbReference type="ARBA" id="ARBA00023049"/>
    </source>
</evidence>
<dbReference type="GO" id="GO:0006508">
    <property type="term" value="P:proteolysis"/>
    <property type="evidence" value="ECO:0007669"/>
    <property type="project" value="UniProtKB-KW"/>
</dbReference>
<evidence type="ECO:0000256" key="10">
    <source>
        <dbReference type="PIRSR" id="PIRSR001191-2"/>
    </source>
</evidence>
<evidence type="ECO:0000256" key="9">
    <source>
        <dbReference type="PIRSR" id="PIRSR001191-1"/>
    </source>
</evidence>
<dbReference type="InterPro" id="IPR033739">
    <property type="entry name" value="M10A_MMP"/>
</dbReference>
<dbReference type="KEGG" id="lak:106168179"/>
<feature type="domain" description="Peptidase metallopeptidase" evidence="15">
    <location>
        <begin position="123"/>
        <end position="280"/>
    </location>
</feature>
<feature type="signal peptide" evidence="14">
    <location>
        <begin position="1"/>
        <end position="22"/>
    </location>
</feature>
<feature type="region of interest" description="Disordered" evidence="13">
    <location>
        <begin position="276"/>
        <end position="315"/>
    </location>
</feature>
<dbReference type="InterPro" id="IPR001818">
    <property type="entry name" value="Pept_M10_metallopeptidase"/>
</dbReference>
<comment type="similarity">
    <text evidence="1">Belongs to the peptidase M10A family.</text>
</comment>
<evidence type="ECO:0000256" key="12">
    <source>
        <dbReference type="PROSITE-ProRule" id="PRU01011"/>
    </source>
</evidence>